<sequence length="279" mass="29587">MREQINFLTIVLSAAFLAALSMSGVRADEVSAAARLLGGADVVILGEVHDNPVHHQRQAMLLAQLQPKAVVWEMITAKQAAALDPETLTNAKRTARQLDWVNSGWPDFSLYAPVFAAAASARQYGAQVPRAEASEALKNGVAAYFGAEDAARFGLDRPLPEAEQAAREADQQANHCNAMPVEMLPVLVDFQRLRDAALAEAADRALAETGGPVAVITGNGHARTDRGLAVYLARARPAVQIRSLGQSEGGQISGKFDLLLDAGAAVSRPDPCLTFRNGG</sequence>
<dbReference type="Proteomes" id="UP000018780">
    <property type="component" value="Chromosome"/>
</dbReference>
<name>V9VPE8_9RHOB</name>
<dbReference type="SUPFAM" id="SSF159501">
    <property type="entry name" value="EreA/ChaN-like"/>
    <property type="match status" value="1"/>
</dbReference>
<evidence type="ECO:0000259" key="2">
    <source>
        <dbReference type="Pfam" id="PF04187"/>
    </source>
</evidence>
<dbReference type="InterPro" id="IPR007314">
    <property type="entry name" value="Cofac_haem-bd_dom"/>
</dbReference>
<evidence type="ECO:0000313" key="4">
    <source>
        <dbReference type="Proteomes" id="UP000018780"/>
    </source>
</evidence>
<dbReference type="KEGG" id="lmd:METH_01655"/>
<protein>
    <recommendedName>
        <fullName evidence="2">Haem-binding uptake Tiki superfamily ChaN domain-containing protein</fullName>
    </recommendedName>
</protein>
<accession>V9VPE8</accession>
<dbReference type="AlphaFoldDB" id="V9VPE8"/>
<dbReference type="STRING" id="999552.METH_01655"/>
<dbReference type="EMBL" id="CP006773">
    <property type="protein sequence ID" value="AHC99583.1"/>
    <property type="molecule type" value="Genomic_DNA"/>
</dbReference>
<feature type="domain" description="Haem-binding uptake Tiki superfamily ChaN" evidence="2">
    <location>
        <begin position="37"/>
        <end position="232"/>
    </location>
</feature>
<gene>
    <name evidence="3" type="ORF">METH_01655</name>
</gene>
<feature type="signal peptide" evidence="1">
    <location>
        <begin position="1"/>
        <end position="27"/>
    </location>
</feature>
<proteinExistence type="predicted"/>
<feature type="chain" id="PRO_5004782611" description="Haem-binding uptake Tiki superfamily ChaN domain-containing protein" evidence="1">
    <location>
        <begin position="28"/>
        <end position="279"/>
    </location>
</feature>
<dbReference type="OrthoDB" id="9795827at2"/>
<keyword evidence="1" id="KW-0732">Signal</keyword>
<organism evidence="3 4">
    <name type="scientific">Leisingera methylohalidivorans DSM 14336</name>
    <dbReference type="NCBI Taxonomy" id="999552"/>
    <lineage>
        <taxon>Bacteria</taxon>
        <taxon>Pseudomonadati</taxon>
        <taxon>Pseudomonadota</taxon>
        <taxon>Alphaproteobacteria</taxon>
        <taxon>Rhodobacterales</taxon>
        <taxon>Roseobacteraceae</taxon>
        <taxon>Leisingera</taxon>
    </lineage>
</organism>
<evidence type="ECO:0000256" key="1">
    <source>
        <dbReference type="SAM" id="SignalP"/>
    </source>
</evidence>
<evidence type="ECO:0000313" key="3">
    <source>
        <dbReference type="EMBL" id="AHC99583.1"/>
    </source>
</evidence>
<dbReference type="RefSeq" id="WP_024088649.1">
    <property type="nucleotide sequence ID" value="NC_023135.1"/>
</dbReference>
<keyword evidence="4" id="KW-1185">Reference proteome</keyword>
<dbReference type="HOGENOM" id="CLU_062196_0_0_5"/>
<dbReference type="Pfam" id="PF04187">
    <property type="entry name" value="Cofac_haem_bdg"/>
    <property type="match status" value="1"/>
</dbReference>
<dbReference type="CDD" id="cd14727">
    <property type="entry name" value="ChanN-like"/>
    <property type="match status" value="1"/>
</dbReference>
<reference evidence="3 4" key="1">
    <citation type="submission" date="2013-09" db="EMBL/GenBank/DDBJ databases">
        <authorList>
            <consortium name="DOE Joint Genome Institute"/>
            <person name="Klenk H.-P."/>
            <person name="Huntemann M."/>
            <person name="Han J."/>
            <person name="Chen A."/>
            <person name="Kyrpides N."/>
            <person name="Mavromatis K."/>
            <person name="Markowitz V."/>
            <person name="Palaniappan K."/>
            <person name="Ivanova N."/>
            <person name="Schaumberg A."/>
            <person name="Pati A."/>
            <person name="Liolios K."/>
            <person name="Nordberg H.P."/>
            <person name="Cantor M.N."/>
            <person name="Hua S.X."/>
            <person name="Woyke T."/>
        </authorList>
    </citation>
    <scope>NUCLEOTIDE SEQUENCE [LARGE SCALE GENOMIC DNA]</scope>
    <source>
        <strain evidence="3 4">DSM 14336</strain>
    </source>
</reference>
<dbReference type="Gene3D" id="3.40.50.11550">
    <property type="match status" value="2"/>
</dbReference>
<dbReference type="PATRIC" id="fig|999552.6.peg.329"/>